<dbReference type="EMBL" id="JASGBI010000001">
    <property type="protein sequence ID" value="MDI9239162.1"/>
    <property type="molecule type" value="Genomic_DNA"/>
</dbReference>
<keyword evidence="3" id="KW-1185">Reference proteome</keyword>
<feature type="transmembrane region" description="Helical" evidence="1">
    <location>
        <begin position="216"/>
        <end position="237"/>
    </location>
</feature>
<feature type="transmembrane region" description="Helical" evidence="1">
    <location>
        <begin position="168"/>
        <end position="196"/>
    </location>
</feature>
<evidence type="ECO:0000313" key="3">
    <source>
        <dbReference type="Proteomes" id="UP001321580"/>
    </source>
</evidence>
<feature type="transmembrane region" description="Helical" evidence="1">
    <location>
        <begin position="257"/>
        <end position="281"/>
    </location>
</feature>
<protein>
    <submittedName>
        <fullName evidence="2">Uncharacterized protein</fullName>
    </submittedName>
</protein>
<keyword evidence="1" id="KW-0812">Transmembrane</keyword>
<accession>A0ABT6XG97</accession>
<feature type="transmembrane region" description="Helical" evidence="1">
    <location>
        <begin position="28"/>
        <end position="50"/>
    </location>
</feature>
<organism evidence="2 3">
    <name type="scientific">Lysobacter stagni</name>
    <dbReference type="NCBI Taxonomy" id="3045172"/>
    <lineage>
        <taxon>Bacteria</taxon>
        <taxon>Pseudomonadati</taxon>
        <taxon>Pseudomonadota</taxon>
        <taxon>Gammaproteobacteria</taxon>
        <taxon>Lysobacterales</taxon>
        <taxon>Lysobacteraceae</taxon>
        <taxon>Lysobacter</taxon>
    </lineage>
</organism>
<keyword evidence="1" id="KW-1133">Transmembrane helix</keyword>
<feature type="transmembrane region" description="Helical" evidence="1">
    <location>
        <begin position="129"/>
        <end position="148"/>
    </location>
</feature>
<sequence length="383" mass="42556">MFDERYSLLRGGMLYRATHLGRLHKQGWMAPPVAIALLLIVLLPTVVLSAMDGTLLGGGVQIPLVRDYTVWARFVLAMPLLVLAVPVADERLWRAMHHLHGLVTPDDRARFEQVLERVRRWRDSVVPELILFVLAIGGSLTLAPLDVFKAVTDWRDGGGQALSPAGLWLHWVGMPVFRFLFLVWTWRFVLWVCLLWRFSRLRLTLYASHPDGHGGLGFLGFAQAAFIVMPTVGSLLLCGSLAMEITYLHVTLHSLRYVLLGYVVLSLLVMIAPLALFVPGLSALKRASMMTYGVVGTDCAEQFDKNWISRERGEARPILQAGDSSALADYTAVYTTVSTMVVLPIQRYVLISFIVASVAPLLPLALLVMPVDEILDKLLSSMV</sequence>
<dbReference type="RefSeq" id="WP_283212565.1">
    <property type="nucleotide sequence ID" value="NZ_JASGBI010000001.1"/>
</dbReference>
<evidence type="ECO:0000313" key="2">
    <source>
        <dbReference type="EMBL" id="MDI9239162.1"/>
    </source>
</evidence>
<feature type="transmembrane region" description="Helical" evidence="1">
    <location>
        <begin position="348"/>
        <end position="369"/>
    </location>
</feature>
<keyword evidence="1" id="KW-0472">Membrane</keyword>
<proteinExistence type="predicted"/>
<feature type="transmembrane region" description="Helical" evidence="1">
    <location>
        <begin position="70"/>
        <end position="88"/>
    </location>
</feature>
<name>A0ABT6XG97_9GAMM</name>
<reference evidence="2 3" key="1">
    <citation type="submission" date="2023-05" db="EMBL/GenBank/DDBJ databases">
        <title>Lysobacter sp. strain LF1 Genome sequencing and assembly.</title>
        <authorList>
            <person name="Jung Y."/>
        </authorList>
    </citation>
    <scope>NUCLEOTIDE SEQUENCE [LARGE SCALE GENOMIC DNA]</scope>
    <source>
        <strain evidence="2 3">LF1</strain>
    </source>
</reference>
<evidence type="ECO:0000256" key="1">
    <source>
        <dbReference type="SAM" id="Phobius"/>
    </source>
</evidence>
<dbReference type="Proteomes" id="UP001321580">
    <property type="component" value="Unassembled WGS sequence"/>
</dbReference>
<gene>
    <name evidence="2" type="ORF">QLQ15_09590</name>
</gene>
<comment type="caution">
    <text evidence="2">The sequence shown here is derived from an EMBL/GenBank/DDBJ whole genome shotgun (WGS) entry which is preliminary data.</text>
</comment>